<comment type="caution">
    <text evidence="1">The sequence shown here is derived from an EMBL/GenBank/DDBJ whole genome shotgun (WGS) entry which is preliminary data.</text>
</comment>
<sequence length="168" mass="19160">MVGATKNRLDPLHAVMLIIDPNIRNDPKNTRQEFKVVIQVHLLFAGGFPLKNSVLLAYLSHIRTVKILRTVGALRQMRTIVNIHTLCFPGSVSFRISIHSINIRLYPIDDQFNRSLEVRVAIGLIVIRRKLAGDQKHRNPSARHQNRKQRSCISKGVRTVQDNNAIIF</sequence>
<reference evidence="1" key="1">
    <citation type="submission" date="2019-08" db="EMBL/GenBank/DDBJ databases">
        <authorList>
            <person name="Kucharzyk K."/>
            <person name="Murdoch R.W."/>
            <person name="Higgins S."/>
            <person name="Loffler F."/>
        </authorList>
    </citation>
    <scope>NUCLEOTIDE SEQUENCE</scope>
</reference>
<protein>
    <submittedName>
        <fullName evidence="1">Uncharacterized protein</fullName>
    </submittedName>
</protein>
<proteinExistence type="predicted"/>
<dbReference type="EMBL" id="VSSQ01045562">
    <property type="protein sequence ID" value="MPM99473.1"/>
    <property type="molecule type" value="Genomic_DNA"/>
</dbReference>
<accession>A0A645EFD1</accession>
<dbReference type="AlphaFoldDB" id="A0A645EFD1"/>
<evidence type="ECO:0000313" key="1">
    <source>
        <dbReference type="EMBL" id="MPM99473.1"/>
    </source>
</evidence>
<gene>
    <name evidence="1" type="ORF">SDC9_146664</name>
</gene>
<name>A0A645EFD1_9ZZZZ</name>
<organism evidence="1">
    <name type="scientific">bioreactor metagenome</name>
    <dbReference type="NCBI Taxonomy" id="1076179"/>
    <lineage>
        <taxon>unclassified sequences</taxon>
        <taxon>metagenomes</taxon>
        <taxon>ecological metagenomes</taxon>
    </lineage>
</organism>